<name>A0A816XK45_BRANA</name>
<dbReference type="GO" id="GO:0003676">
    <property type="term" value="F:nucleic acid binding"/>
    <property type="evidence" value="ECO:0007669"/>
    <property type="project" value="InterPro"/>
</dbReference>
<keyword evidence="1" id="KW-0812">Transmembrane</keyword>
<dbReference type="InterPro" id="IPR044730">
    <property type="entry name" value="RNase_H-like_dom_plant"/>
</dbReference>
<organism evidence="3">
    <name type="scientific">Brassica napus</name>
    <name type="common">Rape</name>
    <dbReference type="NCBI Taxonomy" id="3708"/>
    <lineage>
        <taxon>Eukaryota</taxon>
        <taxon>Viridiplantae</taxon>
        <taxon>Streptophyta</taxon>
        <taxon>Embryophyta</taxon>
        <taxon>Tracheophyta</taxon>
        <taxon>Spermatophyta</taxon>
        <taxon>Magnoliopsida</taxon>
        <taxon>eudicotyledons</taxon>
        <taxon>Gunneridae</taxon>
        <taxon>Pentapetalae</taxon>
        <taxon>rosids</taxon>
        <taxon>malvids</taxon>
        <taxon>Brassicales</taxon>
        <taxon>Brassicaceae</taxon>
        <taxon>Brassiceae</taxon>
        <taxon>Brassica</taxon>
    </lineage>
</organism>
<keyword evidence="1" id="KW-0472">Membrane</keyword>
<feature type="domain" description="RNase H type-1" evidence="2">
    <location>
        <begin position="65"/>
        <end position="107"/>
    </location>
</feature>
<dbReference type="EMBL" id="HG994355">
    <property type="protein sequence ID" value="CAF2148402.1"/>
    <property type="molecule type" value="Genomic_DNA"/>
</dbReference>
<proteinExistence type="predicted"/>
<dbReference type="CDD" id="cd06222">
    <property type="entry name" value="RNase_H_like"/>
    <property type="match status" value="1"/>
</dbReference>
<accession>A0A816XK45</accession>
<gene>
    <name evidence="3" type="ORF">DARMORV10_A01P10370.1</name>
</gene>
<dbReference type="Proteomes" id="UP001295469">
    <property type="component" value="Chromosome A01"/>
</dbReference>
<sequence length="132" mass="14455">MHKSSRPQLRKTDRPRFDPLPLLPSASQMHLGTLQREDVVWVGFLRMHLRTLLLGSALLTACLVGSALVAEALAVKAAMSAAISLGHQKLECFSDSKGLVSLLVNKGSAVELKQFLMIFGVRPTHSNISYNF</sequence>
<protein>
    <submittedName>
        <fullName evidence="3">(rape) hypothetical protein</fullName>
    </submittedName>
</protein>
<evidence type="ECO:0000256" key="1">
    <source>
        <dbReference type="SAM" id="Phobius"/>
    </source>
</evidence>
<evidence type="ECO:0000313" key="3">
    <source>
        <dbReference type="EMBL" id="CAF2148402.1"/>
    </source>
</evidence>
<dbReference type="InterPro" id="IPR002156">
    <property type="entry name" value="RNaseH_domain"/>
</dbReference>
<dbReference type="Pfam" id="PF13456">
    <property type="entry name" value="RVT_3"/>
    <property type="match status" value="1"/>
</dbReference>
<dbReference type="GO" id="GO:0004523">
    <property type="term" value="F:RNA-DNA hybrid ribonuclease activity"/>
    <property type="evidence" value="ECO:0007669"/>
    <property type="project" value="InterPro"/>
</dbReference>
<keyword evidence="1" id="KW-1133">Transmembrane helix</keyword>
<feature type="transmembrane region" description="Helical" evidence="1">
    <location>
        <begin position="52"/>
        <end position="75"/>
    </location>
</feature>
<reference evidence="3" key="1">
    <citation type="submission" date="2021-01" db="EMBL/GenBank/DDBJ databases">
        <authorList>
            <consortium name="Genoscope - CEA"/>
            <person name="William W."/>
        </authorList>
    </citation>
    <scope>NUCLEOTIDE SEQUENCE</scope>
</reference>
<evidence type="ECO:0000259" key="2">
    <source>
        <dbReference type="Pfam" id="PF13456"/>
    </source>
</evidence>
<dbReference type="AlphaFoldDB" id="A0A816XK45"/>